<feature type="transmembrane region" description="Helical" evidence="1">
    <location>
        <begin position="467"/>
        <end position="487"/>
    </location>
</feature>
<feature type="transmembrane region" description="Helical" evidence="1">
    <location>
        <begin position="388"/>
        <end position="412"/>
    </location>
</feature>
<keyword evidence="1" id="KW-1133">Transmembrane helix</keyword>
<reference evidence="3 4" key="1">
    <citation type="submission" date="2018-03" db="EMBL/GenBank/DDBJ databases">
        <title>Aquarubrobacter algicola gen. nov., sp. nov., a novel actinobacterium isolated from shallow eutrophic lake during the end of cyanobacterial harmful algal blooms.</title>
        <authorList>
            <person name="Chun S.J."/>
        </authorList>
    </citation>
    <scope>NUCLEOTIDE SEQUENCE [LARGE SCALE GENOMIC DNA]</scope>
    <source>
        <strain evidence="3 4">Seoho-28</strain>
    </source>
</reference>
<feature type="transmembrane region" description="Helical" evidence="1">
    <location>
        <begin position="493"/>
        <end position="512"/>
    </location>
</feature>
<keyword evidence="4" id="KW-1185">Reference proteome</keyword>
<feature type="transmembrane region" description="Helical" evidence="1">
    <location>
        <begin position="519"/>
        <end position="544"/>
    </location>
</feature>
<feature type="transmembrane region" description="Helical" evidence="1">
    <location>
        <begin position="354"/>
        <end position="376"/>
    </location>
</feature>
<evidence type="ECO:0000259" key="2">
    <source>
        <dbReference type="Pfam" id="PF04389"/>
    </source>
</evidence>
<dbReference type="EMBL" id="PYYB01000001">
    <property type="protein sequence ID" value="PTL59285.1"/>
    <property type="molecule type" value="Genomic_DNA"/>
</dbReference>
<gene>
    <name evidence="3" type="ORF">C7Y72_06280</name>
</gene>
<protein>
    <recommendedName>
        <fullName evidence="2">Peptidase M28 domain-containing protein</fullName>
    </recommendedName>
</protein>
<dbReference type="InterPro" id="IPR007484">
    <property type="entry name" value="Peptidase_M28"/>
</dbReference>
<name>A0A2T4UJA1_9ACTN</name>
<dbReference type="Proteomes" id="UP000240739">
    <property type="component" value="Unassembled WGS sequence"/>
</dbReference>
<evidence type="ECO:0000256" key="1">
    <source>
        <dbReference type="SAM" id="Phobius"/>
    </source>
</evidence>
<comment type="caution">
    <text evidence="3">The sequence shown here is derived from an EMBL/GenBank/DDBJ whole genome shotgun (WGS) entry which is preliminary data.</text>
</comment>
<dbReference type="AlphaFoldDB" id="A0A2T4UJA1"/>
<evidence type="ECO:0000313" key="4">
    <source>
        <dbReference type="Proteomes" id="UP000240739"/>
    </source>
</evidence>
<keyword evidence="1" id="KW-0812">Transmembrane</keyword>
<feature type="transmembrane region" description="Helical" evidence="1">
    <location>
        <begin position="38"/>
        <end position="57"/>
    </location>
</feature>
<feature type="transmembrane region" description="Helical" evidence="1">
    <location>
        <begin position="432"/>
        <end position="455"/>
    </location>
</feature>
<feature type="domain" description="Peptidase M28" evidence="2">
    <location>
        <begin position="148"/>
        <end position="239"/>
    </location>
</feature>
<keyword evidence="1" id="KW-0472">Membrane</keyword>
<evidence type="ECO:0000313" key="3">
    <source>
        <dbReference type="EMBL" id="PTL59285.1"/>
    </source>
</evidence>
<feature type="transmembrane region" description="Helical" evidence="1">
    <location>
        <begin position="564"/>
        <end position="585"/>
    </location>
</feature>
<sequence>MRGALSAMGCVHRRSPAVPAPSRARDDYRRGHVLDPRIYRAALVPVLVAVLVAAFSLENRPRPIGTTLAPDAFSGEQASLTLERLAAAYPRRRPGDAADEALARRIAQELEVLGPRAVRTRTTTAQTIEGERELTTIIATRIGAPGPGLAIVAHRDAAGAGAKAELSGTAAMLELARVAAQGRVRRTISFISTSGGSGGAAGAAAAARALPGDVSAVLVLGDLAGAQVRKPFVTGFSNGRGQAPLQLRRTVEAAVRAEVGVEPGGPRAPQQWARLAVPFATGEQGELLRADVPAVLLSVSGERGPRADTPIVPERVTRFGRAALRAITALDNGPTLGGDPQAVVLTNRKVLPQWAVRLLVGVLLLPVLLVAIDGLARARRRKEPVGRWALWVLATALPYLLTAAFAVLFRVTGLLQVAPRGPAPPGAVPVDGNAQIALVSLLLVFVLGWIGLRPLALQLARVRERPAAEGAGIALILVSAVVVALVWVRNPYAAALLIPALHGTVLIAAGGVRLPRVVGVLLVLVGLLPAALAATMVASALGYGPADALWAGVLAIAGGHVGPLSWLVLGLLAGCGTATALVALARRPPAADADGVTVRGPVTYAGPGALGGVDSALRR</sequence>
<dbReference type="Gene3D" id="3.40.630.10">
    <property type="entry name" value="Zn peptidases"/>
    <property type="match status" value="1"/>
</dbReference>
<dbReference type="Pfam" id="PF04389">
    <property type="entry name" value="Peptidase_M28"/>
    <property type="match status" value="1"/>
</dbReference>
<dbReference type="SUPFAM" id="SSF53187">
    <property type="entry name" value="Zn-dependent exopeptidases"/>
    <property type="match status" value="1"/>
</dbReference>
<organism evidence="3 4">
    <name type="scientific">Paraconexibacter algicola</name>
    <dbReference type="NCBI Taxonomy" id="2133960"/>
    <lineage>
        <taxon>Bacteria</taxon>
        <taxon>Bacillati</taxon>
        <taxon>Actinomycetota</taxon>
        <taxon>Thermoleophilia</taxon>
        <taxon>Solirubrobacterales</taxon>
        <taxon>Paraconexibacteraceae</taxon>
        <taxon>Paraconexibacter</taxon>
    </lineage>
</organism>
<proteinExistence type="predicted"/>
<accession>A0A2T4UJA1</accession>